<feature type="compositionally biased region" description="Polar residues" evidence="2">
    <location>
        <begin position="78"/>
        <end position="96"/>
    </location>
</feature>
<keyword evidence="1" id="KW-0175">Coiled coil</keyword>
<keyword evidence="3" id="KW-1133">Transmembrane helix</keyword>
<evidence type="ECO:0000313" key="4">
    <source>
        <dbReference type="EMBL" id="JAB91576.1"/>
    </source>
</evidence>
<feature type="coiled-coil region" evidence="1">
    <location>
        <begin position="337"/>
        <end position="367"/>
    </location>
</feature>
<sequence>RFFKIPGSFKYKNEFSVKLNSICNRLFIAFIIILNNHYYLSFQTDYLQIFFKMPEIITTVPPFGFTVENLSEGDALSTDRSTTSDLASPNSSSGIRSTDDDSTRCKPPQMKSGQTKKSRRSIGRRYQKRVSAKVDSPQKCAAALNLKSQIPRALLFTPTSSPASLITKVSRFLSPKPNSKANCTECKTIKSTDGQILTNVELGATQEAVDATFQNLEVVKVSNLRSSPNPFQGRNTAAILNFRIRKSVTQMDLRRTRRDNSKSFELLTASQPQSLSGLSGEASALLSNRETGIAGIFGGSSQSSLVNKMFDQNNYYYVIQDRDPKVAGMRIFATIMLNAWRKRRDEVKRLMEEVNHLKRGSVKAKNQLHVFNTLFRVEQKRNNELSVQLKRSLEDINNTKSSCESLTTSLISLKADRALLEQQIQMKEQEFDGLNTILSQTKSDLFKAMAQQRELQANLSIEQRKVQTLEAQKNELINEICEINSASLLKEEILNNDIKAKDNALTEALNKLESYEWEIKELKQKTLILDNCLAVESNLRKEVSNLSHEVETLQQCLAATLGNRLRTCWNNSIAYQRATMQLVHWIAYCTLPATPAPKISAFPFGLTLEKALSIVKR</sequence>
<dbReference type="EMBL" id="GAMC01014979">
    <property type="protein sequence ID" value="JAB91576.1"/>
    <property type="molecule type" value="mRNA"/>
</dbReference>
<feature type="region of interest" description="Disordered" evidence="2">
    <location>
        <begin position="76"/>
        <end position="131"/>
    </location>
</feature>
<protein>
    <submittedName>
        <fullName evidence="4">Uncharacterized protein</fullName>
    </submittedName>
</protein>
<feature type="transmembrane region" description="Helical" evidence="3">
    <location>
        <begin position="21"/>
        <end position="40"/>
    </location>
</feature>
<feature type="coiled-coil region" evidence="1">
    <location>
        <begin position="410"/>
        <end position="525"/>
    </location>
</feature>
<reference evidence="4" key="2">
    <citation type="journal article" date="2014" name="BMC Genomics">
        <title>A genomic perspective to assessing quality of mass-reared SIT flies used in Mediterranean fruit fly (Ceratitis capitata) eradication in California.</title>
        <authorList>
            <person name="Calla B."/>
            <person name="Hall B."/>
            <person name="Hou S."/>
            <person name="Geib S.M."/>
        </authorList>
    </citation>
    <scope>NUCLEOTIDE SEQUENCE</scope>
</reference>
<evidence type="ECO:0000256" key="2">
    <source>
        <dbReference type="SAM" id="MobiDB-lite"/>
    </source>
</evidence>
<dbReference type="OrthoDB" id="7694231at2759"/>
<keyword evidence="3" id="KW-0812">Transmembrane</keyword>
<organism evidence="4">
    <name type="scientific">Ceratitis capitata</name>
    <name type="common">Mediterranean fruit fly</name>
    <name type="synonym">Tephritis capitata</name>
    <dbReference type="NCBI Taxonomy" id="7213"/>
    <lineage>
        <taxon>Eukaryota</taxon>
        <taxon>Metazoa</taxon>
        <taxon>Ecdysozoa</taxon>
        <taxon>Arthropoda</taxon>
        <taxon>Hexapoda</taxon>
        <taxon>Insecta</taxon>
        <taxon>Pterygota</taxon>
        <taxon>Neoptera</taxon>
        <taxon>Endopterygota</taxon>
        <taxon>Diptera</taxon>
        <taxon>Brachycera</taxon>
        <taxon>Muscomorpha</taxon>
        <taxon>Tephritoidea</taxon>
        <taxon>Tephritidae</taxon>
        <taxon>Ceratitis</taxon>
        <taxon>Ceratitis</taxon>
    </lineage>
</organism>
<evidence type="ECO:0000256" key="1">
    <source>
        <dbReference type="SAM" id="Coils"/>
    </source>
</evidence>
<dbReference type="AlphaFoldDB" id="W8BEF8"/>
<accession>W8BEF8</accession>
<keyword evidence="3" id="KW-0472">Membrane</keyword>
<feature type="compositionally biased region" description="Basic residues" evidence="2">
    <location>
        <begin position="114"/>
        <end position="131"/>
    </location>
</feature>
<evidence type="ECO:0000256" key="3">
    <source>
        <dbReference type="SAM" id="Phobius"/>
    </source>
</evidence>
<feature type="non-terminal residue" evidence="4">
    <location>
        <position position="1"/>
    </location>
</feature>
<name>W8BEF8_CERCA</name>
<proteinExistence type="evidence at transcript level"/>
<reference evidence="4" key="1">
    <citation type="submission" date="2013-07" db="EMBL/GenBank/DDBJ databases">
        <authorList>
            <person name="Geib S."/>
        </authorList>
    </citation>
    <scope>NUCLEOTIDE SEQUENCE</scope>
</reference>